<evidence type="ECO:0000313" key="1">
    <source>
        <dbReference type="EMBL" id="REF89449.1"/>
    </source>
</evidence>
<evidence type="ECO:0000313" key="2">
    <source>
        <dbReference type="Proteomes" id="UP000256900"/>
    </source>
</evidence>
<gene>
    <name evidence="1" type="ORF">DES32_0670</name>
</gene>
<sequence length="396" mass="44360">MNTLTLNQQPVSSGFRVDVSRGERIGRVSSEWFSRPDDERYLNLTELYDTVRRRAERAHARTVESRAVRVEASRDDAERLSLIVPGRDEPVSPTHWSFGQLCSLVSAPASYMRQLPAPLAGINLQHGLLSHRAELVKTLEADDGRIELRAVTGPDYGRIWDHELVAAVMKIAGNGTGDTRWKVPGVLDWATMMHNPFVDVTKDTTTLYASDRDVFLFLVDDTHPIEAGRLPNGEPDLYFRGFYAWNSEVGSKTLGIASFYLRAVCQNRNLWGVEGFEEISIRHSKFAAQRFAHEAAPALTSFANSSPAPFVAGIKAARERVVARTDEDRESFLRKRGFSKPETTKIIETVLDEEGRKPESIFDFVQGITALARSKTNQDTRLDLEGKAKKLLDRAA</sequence>
<dbReference type="RefSeq" id="WP_115835216.1">
    <property type="nucleotide sequence ID" value="NZ_CP025086.1"/>
</dbReference>
<dbReference type="AlphaFoldDB" id="A0A3D9Z7D2"/>
<dbReference type="OrthoDB" id="7215872at2"/>
<keyword evidence="2" id="KW-1185">Reference proteome</keyword>
<evidence type="ECO:0008006" key="3">
    <source>
        <dbReference type="Google" id="ProtNLM"/>
    </source>
</evidence>
<accession>A0A3D9Z7D2</accession>
<reference evidence="1 2" key="1">
    <citation type="submission" date="2018-08" db="EMBL/GenBank/DDBJ databases">
        <title>Genomic Encyclopedia of Type Strains, Phase IV (KMG-IV): sequencing the most valuable type-strain genomes for metagenomic binning, comparative biology and taxonomic classification.</title>
        <authorList>
            <person name="Goeker M."/>
        </authorList>
    </citation>
    <scope>NUCLEOTIDE SEQUENCE [LARGE SCALE GENOMIC DNA]</scope>
    <source>
        <strain evidence="1 2">BW863</strain>
    </source>
</reference>
<comment type="caution">
    <text evidence="1">The sequence shown here is derived from an EMBL/GenBank/DDBJ whole genome shotgun (WGS) entry which is preliminary data.</text>
</comment>
<dbReference type="EMBL" id="QUMO01000001">
    <property type="protein sequence ID" value="REF89449.1"/>
    <property type="molecule type" value="Genomic_DNA"/>
</dbReference>
<dbReference type="Proteomes" id="UP000256900">
    <property type="component" value="Unassembled WGS sequence"/>
</dbReference>
<proteinExistence type="predicted"/>
<organism evidence="1 2">
    <name type="scientific">Methylovirgula ligni</name>
    <dbReference type="NCBI Taxonomy" id="569860"/>
    <lineage>
        <taxon>Bacteria</taxon>
        <taxon>Pseudomonadati</taxon>
        <taxon>Pseudomonadota</taxon>
        <taxon>Alphaproteobacteria</taxon>
        <taxon>Hyphomicrobiales</taxon>
        <taxon>Beijerinckiaceae</taxon>
        <taxon>Methylovirgula</taxon>
    </lineage>
</organism>
<protein>
    <recommendedName>
        <fullName evidence="3">DUF932 domain-containing protein</fullName>
    </recommendedName>
</protein>
<name>A0A3D9Z7D2_9HYPH</name>